<keyword evidence="1" id="KW-0472">Membrane</keyword>
<keyword evidence="3" id="KW-1185">Reference proteome</keyword>
<name>A0A544QWR3_9FIRM</name>
<keyword evidence="1" id="KW-1133">Transmembrane helix</keyword>
<evidence type="ECO:0000256" key="1">
    <source>
        <dbReference type="SAM" id="Phobius"/>
    </source>
</evidence>
<gene>
    <name evidence="2" type="ORF">EXD82_03305</name>
</gene>
<dbReference type="Proteomes" id="UP000317863">
    <property type="component" value="Unassembled WGS sequence"/>
</dbReference>
<evidence type="ECO:0000313" key="3">
    <source>
        <dbReference type="Proteomes" id="UP000317863"/>
    </source>
</evidence>
<feature type="transmembrane region" description="Helical" evidence="1">
    <location>
        <begin position="42"/>
        <end position="66"/>
    </location>
</feature>
<dbReference type="EMBL" id="SGJB01000004">
    <property type="protein sequence ID" value="TQQ85136.1"/>
    <property type="molecule type" value="Genomic_DNA"/>
</dbReference>
<reference evidence="2 3" key="1">
    <citation type="submission" date="2019-02" db="EMBL/GenBank/DDBJ databases">
        <title>Peptostreptococcaceae bacterium ZHW00191 nov., a new bacterium isolated from the human gut.</title>
        <authorList>
            <person name="Zhou H.-W."/>
            <person name="Chen X.-J."/>
        </authorList>
    </citation>
    <scope>NUCLEOTIDE SEQUENCE [LARGE SCALE GENOMIC DNA]</scope>
    <source>
        <strain evidence="2 3">ZHW00191</strain>
    </source>
</reference>
<feature type="transmembrane region" description="Helical" evidence="1">
    <location>
        <begin position="12"/>
        <end position="30"/>
    </location>
</feature>
<feature type="transmembrane region" description="Helical" evidence="1">
    <location>
        <begin position="73"/>
        <end position="93"/>
    </location>
</feature>
<dbReference type="RefSeq" id="WP_142535493.1">
    <property type="nucleotide sequence ID" value="NZ_SGJB01000004.1"/>
</dbReference>
<accession>A0A544QWR3</accession>
<feature type="transmembrane region" description="Helical" evidence="1">
    <location>
        <begin position="99"/>
        <end position="120"/>
    </location>
</feature>
<evidence type="ECO:0000313" key="2">
    <source>
        <dbReference type="EMBL" id="TQQ85136.1"/>
    </source>
</evidence>
<sequence>MTAIKKNSKYFLYAYFIYTMIIKNFTRFDINTETLEGTVKFYISILSDFRVGFVLAQFIAILIFYFCIKGNKIATALMFFSICLDGFASLLIMQTANFSLYNIIIIINIVLAVLSLYHLIYIRKF</sequence>
<comment type="caution">
    <text evidence="2">The sequence shown here is derived from an EMBL/GenBank/DDBJ whole genome shotgun (WGS) entry which is preliminary data.</text>
</comment>
<organism evidence="2 3">
    <name type="scientific">Peptacetobacter hominis</name>
    <dbReference type="NCBI Taxonomy" id="2743610"/>
    <lineage>
        <taxon>Bacteria</taxon>
        <taxon>Bacillati</taxon>
        <taxon>Bacillota</taxon>
        <taxon>Clostridia</taxon>
        <taxon>Peptostreptococcales</taxon>
        <taxon>Peptostreptococcaceae</taxon>
        <taxon>Peptacetobacter</taxon>
    </lineage>
</organism>
<proteinExistence type="predicted"/>
<protein>
    <submittedName>
        <fullName evidence="2">Uncharacterized protein</fullName>
    </submittedName>
</protein>
<keyword evidence="1" id="KW-0812">Transmembrane</keyword>
<dbReference type="AlphaFoldDB" id="A0A544QWR3"/>